<dbReference type="AlphaFoldDB" id="A0A6M7WHI1"/>
<evidence type="ECO:0000313" key="1">
    <source>
        <dbReference type="EMBL" id="QKD01445.1"/>
    </source>
</evidence>
<dbReference type="EMBL" id="CP033367">
    <property type="protein sequence ID" value="QKD01445.1"/>
    <property type="molecule type" value="Genomic_DNA"/>
</dbReference>
<sequence length="124" mass="14298">MAAKARAELIRFYFAAYQANERDVAETMLTDDFTFTSPYDDAIDRATYFARCWPDSPVFKSITIERISEDVDAAFVLYRCETLDGKTFRNTELHAFRGDQLRSVEVYFGASYREGVFIPQNQSS</sequence>
<dbReference type="SUPFAM" id="SSF54427">
    <property type="entry name" value="NTF2-like"/>
    <property type="match status" value="1"/>
</dbReference>
<proteinExistence type="predicted"/>
<accession>A0A6M7WHI1</accession>
<protein>
    <submittedName>
        <fullName evidence="1">Nuclear transport factor 2 family protein</fullName>
    </submittedName>
</protein>
<gene>
    <name evidence="1" type="ORF">EB235_07925</name>
</gene>
<organism evidence="1 2">
    <name type="scientific">Mesorhizobium loti R88b</name>
    <dbReference type="NCBI Taxonomy" id="935548"/>
    <lineage>
        <taxon>Bacteria</taxon>
        <taxon>Pseudomonadati</taxon>
        <taxon>Pseudomonadota</taxon>
        <taxon>Alphaproteobacteria</taxon>
        <taxon>Hyphomicrobiales</taxon>
        <taxon>Phyllobacteriaceae</taxon>
        <taxon>Mesorhizobium</taxon>
    </lineage>
</organism>
<dbReference type="Gene3D" id="3.10.450.50">
    <property type="match status" value="1"/>
</dbReference>
<dbReference type="InterPro" id="IPR032710">
    <property type="entry name" value="NTF2-like_dom_sf"/>
</dbReference>
<dbReference type="RefSeq" id="WP_027031523.1">
    <property type="nucleotide sequence ID" value="NZ_CP033367.1"/>
</dbReference>
<name>A0A6M7WHI1_RHILI</name>
<evidence type="ECO:0000313" key="2">
    <source>
        <dbReference type="Proteomes" id="UP000503017"/>
    </source>
</evidence>
<dbReference type="Proteomes" id="UP000503017">
    <property type="component" value="Chromosome"/>
</dbReference>
<reference evidence="1 2" key="1">
    <citation type="submission" date="2018-10" db="EMBL/GenBank/DDBJ databases">
        <authorList>
            <person name="Perry B.J."/>
            <person name="Sullivan J.T."/>
            <person name="Murphy R.J.T."/>
            <person name="Ramsay J.P."/>
            <person name="Ronson C.W."/>
        </authorList>
    </citation>
    <scope>NUCLEOTIDE SEQUENCE [LARGE SCALE GENOMIC DNA]</scope>
    <source>
        <strain evidence="1 2">R88b</strain>
    </source>
</reference>